<dbReference type="AlphaFoldDB" id="A0A2U0I211"/>
<dbReference type="Proteomes" id="UP000245962">
    <property type="component" value="Unassembled WGS sequence"/>
</dbReference>
<evidence type="ECO:0000313" key="2">
    <source>
        <dbReference type="EMBL" id="PVW15138.1"/>
    </source>
</evidence>
<feature type="transmembrane region" description="Helical" evidence="1">
    <location>
        <begin position="80"/>
        <end position="101"/>
    </location>
</feature>
<sequence>MLSKNTIQYYLLLVIFLLSGNLVFQLFLLGFFGIIILLLSKNKILIDERFLFYSGLCFLSATQFLLFFDDSYSLNYNLNSLIAFLFWFLALLAYLVIKTIVINFDIDKTKKLIDIFFIINFIIIIVQLGGVIFATKTLNPFASTMYSYGQSTGDHLKGVFSNSSISMIIMSFYTVFYAYKRNRKVVFAIIAMLLSTYMSGVFIFSIIASIYVFFTFGLKTKIKIVSSIVIVFLILTVVTPTNISYVKLILTENLSSNVDPPRKMISFWETLENWTSSPKSFIYGEGAGKFSSRTAFLTAGDYTDWFPKDWEYKSEAFSKNHFPLWNKKILSIAYKDGTHNQPFSFYNQIIGEFGLMGLILFGLYMFYMIKNWYKMTYGRILMLSILGFFVLDYWFDYFSVILFLELFINLNIKEHEVEQQLN</sequence>
<dbReference type="OrthoDB" id="1432372at2"/>
<proteinExistence type="predicted"/>
<feature type="transmembrane region" description="Helical" evidence="1">
    <location>
        <begin position="155"/>
        <end position="179"/>
    </location>
</feature>
<feature type="transmembrane region" description="Helical" evidence="1">
    <location>
        <begin position="12"/>
        <end position="38"/>
    </location>
</feature>
<keyword evidence="1" id="KW-0812">Transmembrane</keyword>
<feature type="transmembrane region" description="Helical" evidence="1">
    <location>
        <begin position="381"/>
        <end position="404"/>
    </location>
</feature>
<dbReference type="RefSeq" id="WP_116694031.1">
    <property type="nucleotide sequence ID" value="NZ_QEHR01000004.1"/>
</dbReference>
<feature type="transmembrane region" description="Helical" evidence="1">
    <location>
        <begin position="113"/>
        <end position="135"/>
    </location>
</feature>
<name>A0A2U0I211_9FLAO</name>
<dbReference type="EMBL" id="QEHR01000004">
    <property type="protein sequence ID" value="PVW15138.1"/>
    <property type="molecule type" value="Genomic_DNA"/>
</dbReference>
<reference evidence="2 3" key="1">
    <citation type="submission" date="2018-04" db="EMBL/GenBank/DDBJ databases">
        <title>Marixanthomonas spongiae HN-E44 sp. nov., isolated from a marine sponge.</title>
        <authorList>
            <person name="Luo L."/>
            <person name="Zhuang L."/>
        </authorList>
    </citation>
    <scope>NUCLEOTIDE SEQUENCE [LARGE SCALE GENOMIC DNA]</scope>
    <source>
        <strain evidence="2 3">HN-E44</strain>
    </source>
</reference>
<keyword evidence="1" id="KW-1133">Transmembrane helix</keyword>
<keyword evidence="1" id="KW-0472">Membrane</keyword>
<evidence type="ECO:0008006" key="4">
    <source>
        <dbReference type="Google" id="ProtNLM"/>
    </source>
</evidence>
<keyword evidence="3" id="KW-1185">Reference proteome</keyword>
<feature type="transmembrane region" description="Helical" evidence="1">
    <location>
        <begin position="349"/>
        <end position="369"/>
    </location>
</feature>
<evidence type="ECO:0000256" key="1">
    <source>
        <dbReference type="SAM" id="Phobius"/>
    </source>
</evidence>
<feature type="transmembrane region" description="Helical" evidence="1">
    <location>
        <begin position="224"/>
        <end position="246"/>
    </location>
</feature>
<protein>
    <recommendedName>
        <fullName evidence="4">O-antigen ligase family protein</fullName>
    </recommendedName>
</protein>
<accession>A0A2U0I211</accession>
<comment type="caution">
    <text evidence="2">The sequence shown here is derived from an EMBL/GenBank/DDBJ whole genome shotgun (WGS) entry which is preliminary data.</text>
</comment>
<feature type="transmembrane region" description="Helical" evidence="1">
    <location>
        <begin position="50"/>
        <end position="68"/>
    </location>
</feature>
<organism evidence="2 3">
    <name type="scientific">Marixanthomonas spongiae</name>
    <dbReference type="NCBI Taxonomy" id="2174845"/>
    <lineage>
        <taxon>Bacteria</taxon>
        <taxon>Pseudomonadati</taxon>
        <taxon>Bacteroidota</taxon>
        <taxon>Flavobacteriia</taxon>
        <taxon>Flavobacteriales</taxon>
        <taxon>Flavobacteriaceae</taxon>
        <taxon>Marixanthomonas</taxon>
    </lineage>
</organism>
<feature type="transmembrane region" description="Helical" evidence="1">
    <location>
        <begin position="186"/>
        <end position="212"/>
    </location>
</feature>
<gene>
    <name evidence="2" type="ORF">DDV96_06940</name>
</gene>
<evidence type="ECO:0000313" key="3">
    <source>
        <dbReference type="Proteomes" id="UP000245962"/>
    </source>
</evidence>